<dbReference type="Proteomes" id="UP000007796">
    <property type="component" value="Unassembled WGS sequence"/>
</dbReference>
<dbReference type="InParanoid" id="F0XJ99"/>
<evidence type="ECO:0000256" key="7">
    <source>
        <dbReference type="ARBA" id="ARBA00023027"/>
    </source>
</evidence>
<dbReference type="Gene3D" id="3.30.950.10">
    <property type="entry name" value="Methyltransferase, Cobalt-precorrin-4 Transmethylase, Domain 2"/>
    <property type="match status" value="1"/>
</dbReference>
<dbReference type="Pfam" id="PF00590">
    <property type="entry name" value="TP_methylase"/>
    <property type="match status" value="1"/>
</dbReference>
<dbReference type="PIRSF" id="PIRSF036555">
    <property type="entry name" value="SUMT_yeast"/>
    <property type="match status" value="1"/>
</dbReference>
<dbReference type="FunFam" id="3.30.950.10:FF:000005">
    <property type="entry name" value="Uroporphyrin-III c-methyltransferase, putative"/>
    <property type="match status" value="1"/>
</dbReference>
<dbReference type="FunFam" id="3.40.50.720:FF:000504">
    <property type="entry name" value="Siroheme synthase, putative"/>
    <property type="match status" value="1"/>
</dbReference>
<evidence type="ECO:0000259" key="13">
    <source>
        <dbReference type="Pfam" id="PF14823"/>
    </source>
</evidence>
<dbReference type="InterPro" id="IPR028162">
    <property type="entry name" value="Met8_C"/>
</dbReference>
<keyword evidence="7" id="KW-0520">NAD</keyword>
<dbReference type="GO" id="GO:0032259">
    <property type="term" value="P:methylation"/>
    <property type="evidence" value="ECO:0007669"/>
    <property type="project" value="UniProtKB-KW"/>
</dbReference>
<dbReference type="SUPFAM" id="SSF53790">
    <property type="entry name" value="Tetrapyrrole methylase"/>
    <property type="match status" value="1"/>
</dbReference>
<gene>
    <name evidence="15" type="ORF">CMQ_2311</name>
</gene>
<evidence type="ECO:0000256" key="6">
    <source>
        <dbReference type="ARBA" id="ARBA00023002"/>
    </source>
</evidence>
<evidence type="ECO:0000256" key="10">
    <source>
        <dbReference type="ARBA" id="ARBA00052360"/>
    </source>
</evidence>
<evidence type="ECO:0000256" key="2">
    <source>
        <dbReference type="ARBA" id="ARBA00022603"/>
    </source>
</evidence>
<keyword evidence="4" id="KW-0808">Transferase</keyword>
<keyword evidence="8" id="KW-0486">Methionine biosynthesis</keyword>
<feature type="domain" description="Siroheme biosynthesis protein Met8 C-terminal" evidence="13">
    <location>
        <begin position="233"/>
        <end position="271"/>
    </location>
</feature>
<dbReference type="Pfam" id="PF14823">
    <property type="entry name" value="Sirohm_synth_C"/>
    <property type="match status" value="1"/>
</dbReference>
<dbReference type="GO" id="GO:0004851">
    <property type="term" value="F:uroporphyrin-III C-methyltransferase activity"/>
    <property type="evidence" value="ECO:0007669"/>
    <property type="project" value="UniProtKB-EC"/>
</dbReference>
<proteinExistence type="inferred from homology"/>
<evidence type="ECO:0000256" key="9">
    <source>
        <dbReference type="ARBA" id="ARBA00023244"/>
    </source>
</evidence>
<dbReference type="PANTHER" id="PTHR45790">
    <property type="entry name" value="SIROHEME SYNTHASE-RELATED"/>
    <property type="match status" value="1"/>
</dbReference>
<dbReference type="FunCoup" id="F0XJ99">
    <property type="interactions" value="375"/>
</dbReference>
<organism evidence="16">
    <name type="scientific">Grosmannia clavigera (strain kw1407 / UAMH 11150)</name>
    <name type="common">Blue stain fungus</name>
    <name type="synonym">Graphiocladiella clavigera</name>
    <dbReference type="NCBI Taxonomy" id="655863"/>
    <lineage>
        <taxon>Eukaryota</taxon>
        <taxon>Fungi</taxon>
        <taxon>Dikarya</taxon>
        <taxon>Ascomycota</taxon>
        <taxon>Pezizomycotina</taxon>
        <taxon>Sordariomycetes</taxon>
        <taxon>Sordariomycetidae</taxon>
        <taxon>Ophiostomatales</taxon>
        <taxon>Ophiostomataceae</taxon>
        <taxon>Leptographium</taxon>
    </lineage>
</organism>
<comment type="catalytic activity">
    <reaction evidence="10">
        <text>uroporphyrinogen III + 2 S-adenosyl-L-methionine = precorrin-2 + 2 S-adenosyl-L-homocysteine + H(+)</text>
        <dbReference type="Rhea" id="RHEA:32459"/>
        <dbReference type="ChEBI" id="CHEBI:15378"/>
        <dbReference type="ChEBI" id="CHEBI:57308"/>
        <dbReference type="ChEBI" id="CHEBI:57856"/>
        <dbReference type="ChEBI" id="CHEBI:58827"/>
        <dbReference type="ChEBI" id="CHEBI:59789"/>
        <dbReference type="EC" id="2.1.1.107"/>
    </reaction>
</comment>
<dbReference type="RefSeq" id="XP_014171744.1">
    <property type="nucleotide sequence ID" value="XM_014316269.1"/>
</dbReference>
<dbReference type="InterPro" id="IPR035996">
    <property type="entry name" value="4pyrrol_Methylase_sf"/>
</dbReference>
<dbReference type="InterPro" id="IPR012066">
    <property type="entry name" value="Met1_fungi"/>
</dbReference>
<dbReference type="InterPro" id="IPR000878">
    <property type="entry name" value="4pyrrol_Mease"/>
</dbReference>
<keyword evidence="6" id="KW-0560">Oxidoreductase</keyword>
<dbReference type="GeneID" id="25975287"/>
<dbReference type="OrthoDB" id="508204at2759"/>
<keyword evidence="5" id="KW-0949">S-adenosyl-L-methionine</keyword>
<dbReference type="InterPro" id="IPR006366">
    <property type="entry name" value="CobA/CysG_C"/>
</dbReference>
<dbReference type="InterPro" id="IPR028281">
    <property type="entry name" value="Sirohaem_synthase_central"/>
</dbReference>
<dbReference type="GO" id="GO:0009086">
    <property type="term" value="P:methionine biosynthetic process"/>
    <property type="evidence" value="ECO:0007669"/>
    <property type="project" value="UniProtKB-KW"/>
</dbReference>
<dbReference type="eggNOG" id="KOG1527">
    <property type="taxonomic scope" value="Eukaryota"/>
</dbReference>
<dbReference type="STRING" id="655863.F0XJ99"/>
<evidence type="ECO:0000256" key="8">
    <source>
        <dbReference type="ARBA" id="ARBA00023167"/>
    </source>
</evidence>
<keyword evidence="9" id="KW-0627">Porphyrin biosynthesis</keyword>
<evidence type="ECO:0000256" key="11">
    <source>
        <dbReference type="ARBA" id="ARBA00055636"/>
    </source>
</evidence>
<dbReference type="Pfam" id="PF13241">
    <property type="entry name" value="NAD_binding_7"/>
    <property type="match status" value="1"/>
</dbReference>
<dbReference type="Gene3D" id="3.40.1010.10">
    <property type="entry name" value="Cobalt-precorrin-4 Transmethylase, Domain 1"/>
    <property type="match status" value="1"/>
</dbReference>
<dbReference type="GO" id="GO:0016491">
    <property type="term" value="F:oxidoreductase activity"/>
    <property type="evidence" value="ECO:0007669"/>
    <property type="project" value="UniProtKB-KW"/>
</dbReference>
<evidence type="ECO:0000259" key="12">
    <source>
        <dbReference type="Pfam" id="PF00590"/>
    </source>
</evidence>
<comment type="function">
    <text evidence="11">Siroheme synthase involved in methionine biosynthesis.</text>
</comment>
<dbReference type="CDD" id="cd11642">
    <property type="entry name" value="SUMT"/>
    <property type="match status" value="1"/>
</dbReference>
<evidence type="ECO:0000256" key="5">
    <source>
        <dbReference type="ARBA" id="ARBA00022691"/>
    </source>
</evidence>
<evidence type="ECO:0000313" key="16">
    <source>
        <dbReference type="Proteomes" id="UP000007796"/>
    </source>
</evidence>
<evidence type="ECO:0000259" key="14">
    <source>
        <dbReference type="Pfam" id="PF14824"/>
    </source>
</evidence>
<dbReference type="FunFam" id="3.40.1010.10:FF:000006">
    <property type="entry name" value="Siroheme synthase, putative"/>
    <property type="match status" value="1"/>
</dbReference>
<dbReference type="AlphaFoldDB" id="F0XJ99"/>
<dbReference type="EMBL" id="GL629782">
    <property type="protein sequence ID" value="EFX02262.1"/>
    <property type="molecule type" value="Genomic_DNA"/>
</dbReference>
<protein>
    <submittedName>
        <fullName evidence="15">Siroheme synthase</fullName>
    </submittedName>
</protein>
<dbReference type="PANTHER" id="PTHR45790:SF6">
    <property type="entry name" value="UROPORPHYRINOGEN-III C-METHYLTRANSFERASE"/>
    <property type="match status" value="1"/>
</dbReference>
<dbReference type="Pfam" id="PF14824">
    <property type="entry name" value="Sirohm_synth_M"/>
    <property type="match status" value="1"/>
</dbReference>
<evidence type="ECO:0000313" key="15">
    <source>
        <dbReference type="EMBL" id="EFX02262.1"/>
    </source>
</evidence>
<dbReference type="GO" id="GO:0000103">
    <property type="term" value="P:sulfate assimilation"/>
    <property type="evidence" value="ECO:0007669"/>
    <property type="project" value="InterPro"/>
</dbReference>
<feature type="domain" description="Tetrapyrrole methylase" evidence="12">
    <location>
        <begin position="292"/>
        <end position="517"/>
    </location>
</feature>
<keyword evidence="3" id="KW-0028">Amino-acid biosynthesis</keyword>
<feature type="domain" description="Siroheme synthase central" evidence="14">
    <location>
        <begin position="141"/>
        <end position="167"/>
    </location>
</feature>
<reference evidence="15 16" key="1">
    <citation type="journal article" date="2011" name="Proc. Natl. Acad. Sci. U.S.A.">
        <title>Genome and transcriptome analyses of the mountain pine beetle-fungal symbiont Grosmannia clavigera, a lodgepole pine pathogen.</title>
        <authorList>
            <person name="DiGuistini S."/>
            <person name="Wang Y."/>
            <person name="Liao N.Y."/>
            <person name="Taylor G."/>
            <person name="Tanguay P."/>
            <person name="Feau N."/>
            <person name="Henrissat B."/>
            <person name="Chan S.K."/>
            <person name="Hesse-Orce U."/>
            <person name="Alamouti S.M."/>
            <person name="Tsui C.K.M."/>
            <person name="Docking R.T."/>
            <person name="Levasseur A."/>
            <person name="Haridas S."/>
            <person name="Robertson G."/>
            <person name="Birol I."/>
            <person name="Holt R.A."/>
            <person name="Marra M.A."/>
            <person name="Hamelin R.C."/>
            <person name="Hirst M."/>
            <person name="Jones S.J.M."/>
            <person name="Bohlmann J."/>
            <person name="Breuil C."/>
        </authorList>
    </citation>
    <scope>NUCLEOTIDE SEQUENCE [LARGE SCALE GENOMIC DNA]</scope>
    <source>
        <strain evidence="16">kw1407 / UAMH 11150</strain>
    </source>
</reference>
<keyword evidence="2" id="KW-0489">Methyltransferase</keyword>
<dbReference type="HOGENOM" id="CLU_011276_2_2_1"/>
<dbReference type="GO" id="GO:0019354">
    <property type="term" value="P:siroheme biosynthetic process"/>
    <property type="evidence" value="ECO:0007669"/>
    <property type="project" value="EnsemblFungi"/>
</dbReference>
<dbReference type="Gene3D" id="3.40.50.720">
    <property type="entry name" value="NAD(P)-binding Rossmann-like Domain"/>
    <property type="match status" value="1"/>
</dbReference>
<sequence length="574" mass="60003">MAYHTSFLTAVDSRAHVHLIVGANPLAATRCGQSFAVGAIPVLVAPVPGKSVFPAALQRHIDAGSVPWVRAPFQDEQLFTLGRADVGHVVDAVFVTEDAPTSSDQTLAGHIAGLCRRHRIPVNVTDQPRLCSFALLSTYTDGPLQIGVTTNGSGCRLAARIRREVAASLPAGLGDACARLGLLRRQIQAEDRGEVVAAAVPAAPGVTNAADTDDTPDQSATFNRLVSETDVDASRTRRMRWLAQMCEYWPLKRLAGVSAADVDALLQAYSETVSDDRTVDGTAPATSASTGTIILAGSGPGHPDLLTRAVHQAILSADLVLADKLVPQGVLDLIPRHTEVSIARKFPGNAEAAQDELVAAAVAGARAGRVVLRLKQGDPFVYGRGGEEVLRLRAAGFADASIVVLPGVTSALSAPLFASIPPTHRDAADQVLICTGTGKKGATPRPPGYRPSRTTVFLMALHRIGGLVAELTALTDVEAESGSQQHRVLWPADTPCAVVERASCPDQKVIRTTLAHVAAAIEQEGSRPPGLLVVGRACNVLHGADFDPEQPWSVEEGFAGFGLDGIAAGLAAIA</sequence>
<comment type="similarity">
    <text evidence="1">Belongs to the precorrin methyltransferase family.</text>
</comment>
<evidence type="ECO:0000256" key="3">
    <source>
        <dbReference type="ARBA" id="ARBA00022605"/>
    </source>
</evidence>
<dbReference type="InterPro" id="IPR050161">
    <property type="entry name" value="Siro_Cobalamin_biosynth"/>
</dbReference>
<evidence type="ECO:0000256" key="4">
    <source>
        <dbReference type="ARBA" id="ARBA00022679"/>
    </source>
</evidence>
<evidence type="ECO:0000256" key="1">
    <source>
        <dbReference type="ARBA" id="ARBA00005879"/>
    </source>
</evidence>
<keyword evidence="16" id="KW-1185">Reference proteome</keyword>
<dbReference type="SUPFAM" id="SSF75615">
    <property type="entry name" value="Siroheme synthase middle domains-like"/>
    <property type="match status" value="1"/>
</dbReference>
<dbReference type="InterPro" id="IPR014777">
    <property type="entry name" value="4pyrrole_Mease_sub1"/>
</dbReference>
<accession>F0XJ99</accession>
<name>F0XJ99_GROCL</name>
<dbReference type="InterPro" id="IPR014776">
    <property type="entry name" value="4pyrrole_Mease_sub2"/>
</dbReference>